<accession>A0A165C9W7</accession>
<keyword evidence="1" id="KW-0812">Transmembrane</keyword>
<dbReference type="AlphaFoldDB" id="A0A165C9W7"/>
<dbReference type="InParanoid" id="A0A165C9W7"/>
<dbReference type="Proteomes" id="UP000076842">
    <property type="component" value="Unassembled WGS sequence"/>
</dbReference>
<name>A0A165C9W7_9BASI</name>
<protein>
    <submittedName>
        <fullName evidence="2">Uncharacterized protein</fullName>
    </submittedName>
</protein>
<organism evidence="2 3">
    <name type="scientific">Calocera cornea HHB12733</name>
    <dbReference type="NCBI Taxonomy" id="1353952"/>
    <lineage>
        <taxon>Eukaryota</taxon>
        <taxon>Fungi</taxon>
        <taxon>Dikarya</taxon>
        <taxon>Basidiomycota</taxon>
        <taxon>Agaricomycotina</taxon>
        <taxon>Dacrymycetes</taxon>
        <taxon>Dacrymycetales</taxon>
        <taxon>Dacrymycetaceae</taxon>
        <taxon>Calocera</taxon>
    </lineage>
</organism>
<feature type="transmembrane region" description="Helical" evidence="1">
    <location>
        <begin position="231"/>
        <end position="253"/>
    </location>
</feature>
<gene>
    <name evidence="2" type="ORF">CALCODRAFT_504717</name>
</gene>
<keyword evidence="1" id="KW-1133">Transmembrane helix</keyword>
<proteinExistence type="predicted"/>
<evidence type="ECO:0000313" key="2">
    <source>
        <dbReference type="EMBL" id="KZT50464.1"/>
    </source>
</evidence>
<evidence type="ECO:0000313" key="3">
    <source>
        <dbReference type="Proteomes" id="UP000076842"/>
    </source>
</evidence>
<dbReference type="OrthoDB" id="10476354at2759"/>
<reference evidence="2 3" key="1">
    <citation type="journal article" date="2016" name="Mol. Biol. Evol.">
        <title>Comparative Genomics of Early-Diverging Mushroom-Forming Fungi Provides Insights into the Origins of Lignocellulose Decay Capabilities.</title>
        <authorList>
            <person name="Nagy L.G."/>
            <person name="Riley R."/>
            <person name="Tritt A."/>
            <person name="Adam C."/>
            <person name="Daum C."/>
            <person name="Floudas D."/>
            <person name="Sun H."/>
            <person name="Yadav J.S."/>
            <person name="Pangilinan J."/>
            <person name="Larsson K.H."/>
            <person name="Matsuura K."/>
            <person name="Barry K."/>
            <person name="Labutti K."/>
            <person name="Kuo R."/>
            <person name="Ohm R.A."/>
            <person name="Bhattacharya S.S."/>
            <person name="Shirouzu T."/>
            <person name="Yoshinaga Y."/>
            <person name="Martin F.M."/>
            <person name="Grigoriev I.V."/>
            <person name="Hibbett D.S."/>
        </authorList>
    </citation>
    <scope>NUCLEOTIDE SEQUENCE [LARGE SCALE GENOMIC DNA]</scope>
    <source>
        <strain evidence="2 3">HHB12733</strain>
    </source>
</reference>
<sequence length="297" mass="31434">MHAALFLSSNPLLTINKLTPSLCIKTTDMDMDDAVSLLGNDNDNELDDGDNLLMGMSNALVGSYKAADMGERTSPSRSSTGSFASVDITGSSSAAKNTTPAVSRITASVLAPGLAHTSIAAAEEKVELHPRLISNKELGVLSVLRAEGSHFTAAGRAAMASRSLEAMEEGMEPEINEGDDDKKLGKNAAAGYAAAKKIGGGIAAALGFAQGMVEREEKAEKKEKRTAWQKFCLGMKIIFGWFLLAVTTVLSVLASAVKDNPLKTASLVIIWCTMLARGVSFWDIVTQSIDSYKAKKE</sequence>
<dbReference type="EMBL" id="KV424173">
    <property type="protein sequence ID" value="KZT50464.1"/>
    <property type="molecule type" value="Genomic_DNA"/>
</dbReference>
<feature type="transmembrane region" description="Helical" evidence="1">
    <location>
        <begin position="265"/>
        <end position="285"/>
    </location>
</feature>
<evidence type="ECO:0000256" key="1">
    <source>
        <dbReference type="SAM" id="Phobius"/>
    </source>
</evidence>
<keyword evidence="3" id="KW-1185">Reference proteome</keyword>
<keyword evidence="1" id="KW-0472">Membrane</keyword>